<organism evidence="2">
    <name type="scientific">Micromonospora carbonacea</name>
    <dbReference type="NCBI Taxonomy" id="47853"/>
    <lineage>
        <taxon>Bacteria</taxon>
        <taxon>Bacillati</taxon>
        <taxon>Actinomycetota</taxon>
        <taxon>Actinomycetes</taxon>
        <taxon>Micromonosporales</taxon>
        <taxon>Micromonosporaceae</taxon>
        <taxon>Micromonospora</taxon>
    </lineage>
</organism>
<dbReference type="Pfam" id="PF13472">
    <property type="entry name" value="Lipase_GDSL_2"/>
    <property type="match status" value="1"/>
</dbReference>
<keyword evidence="2" id="KW-0378">Hydrolase</keyword>
<proteinExistence type="predicted"/>
<feature type="domain" description="SGNH hydrolase-type esterase" evidence="1">
    <location>
        <begin position="54"/>
        <end position="227"/>
    </location>
</feature>
<dbReference type="PANTHER" id="PTHR30383">
    <property type="entry name" value="THIOESTERASE 1/PROTEASE 1/LYSOPHOSPHOLIPASE L1"/>
    <property type="match status" value="1"/>
</dbReference>
<dbReference type="Gene3D" id="3.40.50.1110">
    <property type="entry name" value="SGNH hydrolase"/>
    <property type="match status" value="1"/>
</dbReference>
<dbReference type="InterPro" id="IPR051532">
    <property type="entry name" value="Ester_Hydrolysis_Enzymes"/>
</dbReference>
<evidence type="ECO:0000259" key="1">
    <source>
        <dbReference type="Pfam" id="PF13472"/>
    </source>
</evidence>
<dbReference type="InterPro" id="IPR013830">
    <property type="entry name" value="SGNH_hydro"/>
</dbReference>
<name>A0A7D5YCV5_9ACTN</name>
<sequence length="238" mass="25375">MNPVLLPVVAAQGIWLRARTEILPPAGGPTTGATPAPPDVSTGAVDARPLRLGVLGESTAAGCGADTHDEGFTGALARALAERTGRPVDWSVVGQHAATARRIRYRLLPQLEQELDVAVLLAGVNDVLSRRGPQEWRDDLTAIVTDLRARAGHVAVTGIPPFDVFPAMPRALGRYLAQRAADLDEVARQVCAAQPGAVWVGPNSLLPPVPEFFARDRFHPSSFGYRRWAGSVAEHLIP</sequence>
<evidence type="ECO:0000313" key="2">
    <source>
        <dbReference type="EMBL" id="QLJ96955.1"/>
    </source>
</evidence>
<accession>A0A7D5YCV5</accession>
<dbReference type="EMBL" id="CP058905">
    <property type="protein sequence ID" value="QLJ96955.1"/>
    <property type="molecule type" value="Genomic_DNA"/>
</dbReference>
<reference evidence="2" key="1">
    <citation type="submission" date="2020-08" db="EMBL/GenBank/DDBJ databases">
        <title>A bifunctional nitrone conjugated secondary metabolite targeting the ribosome.</title>
        <authorList>
            <person name="Limbrick E.M."/>
            <person name="Graf M."/>
            <person name="Derewacz D.K."/>
            <person name="Nguyen F."/>
            <person name="Spraggins J.M."/>
            <person name="Wieland M."/>
            <person name="Ynigez-Gutierrez A.E."/>
            <person name="Reisman B.J."/>
            <person name="Zinshteyn B."/>
            <person name="McCulloch K."/>
            <person name="Iverson T.M."/>
            <person name="Green R."/>
            <person name="Wilson D.N."/>
            <person name="Bachmann B.O."/>
        </authorList>
    </citation>
    <scope>NUCLEOTIDE SEQUENCE</scope>
    <source>
        <strain evidence="2">Africana</strain>
    </source>
</reference>
<dbReference type="GO" id="GO:0004622">
    <property type="term" value="F:phosphatidylcholine lysophospholipase activity"/>
    <property type="evidence" value="ECO:0007669"/>
    <property type="project" value="TreeGrafter"/>
</dbReference>
<dbReference type="CDD" id="cd01836">
    <property type="entry name" value="FeeA_FeeB_like"/>
    <property type="match status" value="1"/>
</dbReference>
<dbReference type="SUPFAM" id="SSF52266">
    <property type="entry name" value="SGNH hydrolase"/>
    <property type="match status" value="1"/>
</dbReference>
<dbReference type="PANTHER" id="PTHR30383:SF24">
    <property type="entry name" value="THIOESTERASE 1_PROTEASE 1_LYSOPHOSPHOLIPASE L1"/>
    <property type="match status" value="1"/>
</dbReference>
<dbReference type="InterPro" id="IPR036514">
    <property type="entry name" value="SGNH_hydro_sf"/>
</dbReference>
<dbReference type="AlphaFoldDB" id="A0A7D5YCV5"/>
<protein>
    <submittedName>
        <fullName evidence="2">SGNH/GDSL hydrolase family protein</fullName>
    </submittedName>
</protein>
<gene>
    <name evidence="2" type="ORF">HZU44_18955</name>
</gene>